<evidence type="ECO:0000313" key="8">
    <source>
        <dbReference type="Proteomes" id="UP001176468"/>
    </source>
</evidence>
<evidence type="ECO:0000256" key="5">
    <source>
        <dbReference type="SAM" id="MobiDB-lite"/>
    </source>
</evidence>
<evidence type="ECO:0000256" key="2">
    <source>
        <dbReference type="ARBA" id="ARBA00012682"/>
    </source>
</evidence>
<dbReference type="Proteomes" id="UP001176468">
    <property type="component" value="Unassembled WGS sequence"/>
</dbReference>
<feature type="domain" description="Manganese/iron superoxide dismutase N-terminal" evidence="6">
    <location>
        <begin position="20"/>
        <end position="66"/>
    </location>
</feature>
<feature type="region of interest" description="Disordered" evidence="5">
    <location>
        <begin position="63"/>
        <end position="95"/>
    </location>
</feature>
<dbReference type="EMBL" id="JAUQSZ010000014">
    <property type="protein sequence ID" value="MDO7844179.1"/>
    <property type="molecule type" value="Genomic_DNA"/>
</dbReference>
<dbReference type="Pfam" id="PF00081">
    <property type="entry name" value="Sod_Fe_N"/>
    <property type="match status" value="1"/>
</dbReference>
<dbReference type="InterPro" id="IPR036324">
    <property type="entry name" value="Mn/Fe_SOD_N_sf"/>
</dbReference>
<comment type="similarity">
    <text evidence="1">Belongs to the iron/manganese superoxide dismutase family.</text>
</comment>
<reference evidence="7" key="1">
    <citation type="submission" date="2023-07" db="EMBL/GenBank/DDBJ databases">
        <authorList>
            <person name="Kim M.K."/>
        </authorList>
    </citation>
    <scope>NUCLEOTIDE SEQUENCE</scope>
    <source>
        <strain evidence="7">CA1-15</strain>
    </source>
</reference>
<evidence type="ECO:0000259" key="6">
    <source>
        <dbReference type="Pfam" id="PF00081"/>
    </source>
</evidence>
<dbReference type="RefSeq" id="WP_304562636.1">
    <property type="nucleotide sequence ID" value="NZ_JAUQSZ010000014.1"/>
</dbReference>
<dbReference type="Gene3D" id="1.10.287.990">
    <property type="entry name" value="Fe,Mn superoxide dismutase (SOD) domain"/>
    <property type="match status" value="1"/>
</dbReference>
<evidence type="ECO:0000256" key="1">
    <source>
        <dbReference type="ARBA" id="ARBA00008714"/>
    </source>
</evidence>
<keyword evidence="4" id="KW-0560">Oxidoreductase</keyword>
<protein>
    <recommendedName>
        <fullName evidence="2">superoxide dismutase</fullName>
        <ecNumber evidence="2">1.15.1.1</ecNumber>
    </recommendedName>
</protein>
<dbReference type="PRINTS" id="PR01703">
    <property type="entry name" value="MNSODISMTASE"/>
</dbReference>
<evidence type="ECO:0000256" key="3">
    <source>
        <dbReference type="ARBA" id="ARBA00022723"/>
    </source>
</evidence>
<keyword evidence="3" id="KW-0479">Metal-binding</keyword>
<accession>A0ABT9A2V9</accession>
<feature type="compositionally biased region" description="Basic and acidic residues" evidence="5">
    <location>
        <begin position="73"/>
        <end position="85"/>
    </location>
</feature>
<evidence type="ECO:0000313" key="7">
    <source>
        <dbReference type="EMBL" id="MDO7844179.1"/>
    </source>
</evidence>
<sequence>MADQSRNAVIAQSDLERLVFELPPLPYGTKDLEPVLSAETLEIHHGKHHARYVETLNRLLSEQNFSAPHTRGNHPDRTRQRREGRLQQCSPGMEP</sequence>
<dbReference type="SUPFAM" id="SSF46609">
    <property type="entry name" value="Fe,Mn superoxide dismutase (SOD), N-terminal domain"/>
    <property type="match status" value="1"/>
</dbReference>
<dbReference type="InterPro" id="IPR001189">
    <property type="entry name" value="Mn/Fe_SOD"/>
</dbReference>
<gene>
    <name evidence="7" type="ORF">Q5H94_17765</name>
</gene>
<organism evidence="7 8">
    <name type="scientific">Sphingomonas immobilis</name>
    <dbReference type="NCBI Taxonomy" id="3063997"/>
    <lineage>
        <taxon>Bacteria</taxon>
        <taxon>Pseudomonadati</taxon>
        <taxon>Pseudomonadota</taxon>
        <taxon>Alphaproteobacteria</taxon>
        <taxon>Sphingomonadales</taxon>
        <taxon>Sphingomonadaceae</taxon>
        <taxon>Sphingomonas</taxon>
    </lineage>
</organism>
<comment type="caution">
    <text evidence="7">The sequence shown here is derived from an EMBL/GenBank/DDBJ whole genome shotgun (WGS) entry which is preliminary data.</text>
</comment>
<proteinExistence type="inferred from homology"/>
<dbReference type="EC" id="1.15.1.1" evidence="2"/>
<dbReference type="InterPro" id="IPR019831">
    <property type="entry name" value="Mn/Fe_SOD_N"/>
</dbReference>
<evidence type="ECO:0000256" key="4">
    <source>
        <dbReference type="ARBA" id="ARBA00023002"/>
    </source>
</evidence>
<keyword evidence="8" id="KW-1185">Reference proteome</keyword>
<name>A0ABT9A2V9_9SPHN</name>